<dbReference type="InterPro" id="IPR005828">
    <property type="entry name" value="MFS_sugar_transport-like"/>
</dbReference>
<dbReference type="PROSITE" id="PS50850">
    <property type="entry name" value="MFS"/>
    <property type="match status" value="1"/>
</dbReference>
<dbReference type="FunFam" id="1.20.1250.20:FF:000044">
    <property type="entry name" value="Hexose transporter Hxt3p"/>
    <property type="match status" value="1"/>
</dbReference>
<dbReference type="InterPro" id="IPR036259">
    <property type="entry name" value="MFS_trans_sf"/>
</dbReference>
<feature type="transmembrane region" description="Helical" evidence="9">
    <location>
        <begin position="471"/>
        <end position="488"/>
    </location>
</feature>
<keyword evidence="4 9" id="KW-0812">Transmembrane</keyword>
<evidence type="ECO:0000256" key="5">
    <source>
        <dbReference type="ARBA" id="ARBA00022989"/>
    </source>
</evidence>
<evidence type="ECO:0000259" key="10">
    <source>
        <dbReference type="PROSITE" id="PS50850"/>
    </source>
</evidence>
<evidence type="ECO:0000256" key="7">
    <source>
        <dbReference type="RuleBase" id="RU003346"/>
    </source>
</evidence>
<reference evidence="11 12" key="1">
    <citation type="journal article" date="2018" name="Mol. Ecol.">
        <title>The obligate alkalophilic soda-lake fungus Sodiomyces alkalinus has shifted to a protein diet.</title>
        <authorList>
            <person name="Grum-Grzhimaylo A.A."/>
            <person name="Falkoski D.L."/>
            <person name="van den Heuvel J."/>
            <person name="Valero-Jimenez C.A."/>
            <person name="Min B."/>
            <person name="Choi I.G."/>
            <person name="Lipzen A."/>
            <person name="Daum C.G."/>
            <person name="Aanen D.K."/>
            <person name="Tsang A."/>
            <person name="Henrissat B."/>
            <person name="Bilanenko E.N."/>
            <person name="de Vries R.P."/>
            <person name="van Kan J.A.L."/>
            <person name="Grigoriev I.V."/>
            <person name="Debets A.J.M."/>
        </authorList>
    </citation>
    <scope>NUCLEOTIDE SEQUENCE [LARGE SCALE GENOMIC DNA]</scope>
    <source>
        <strain evidence="11 12">F11</strain>
    </source>
</reference>
<dbReference type="RefSeq" id="XP_028464187.1">
    <property type="nucleotide sequence ID" value="XM_028608308.1"/>
</dbReference>
<evidence type="ECO:0000313" key="11">
    <source>
        <dbReference type="EMBL" id="ROT36381.1"/>
    </source>
</evidence>
<evidence type="ECO:0000256" key="2">
    <source>
        <dbReference type="ARBA" id="ARBA00010992"/>
    </source>
</evidence>
<evidence type="ECO:0000256" key="3">
    <source>
        <dbReference type="ARBA" id="ARBA00022448"/>
    </source>
</evidence>
<dbReference type="InterPro" id="IPR020846">
    <property type="entry name" value="MFS_dom"/>
</dbReference>
<comment type="subcellular location">
    <subcellularLocation>
        <location evidence="1">Membrane</location>
        <topology evidence="1">Multi-pass membrane protein</topology>
    </subcellularLocation>
</comment>
<feature type="region of interest" description="Disordered" evidence="8">
    <location>
        <begin position="1"/>
        <end position="24"/>
    </location>
</feature>
<feature type="compositionally biased region" description="Basic and acidic residues" evidence="8">
    <location>
        <begin position="1"/>
        <end position="12"/>
    </location>
</feature>
<dbReference type="InterPro" id="IPR005829">
    <property type="entry name" value="Sugar_transporter_CS"/>
</dbReference>
<dbReference type="GeneID" id="39576786"/>
<dbReference type="PRINTS" id="PR00171">
    <property type="entry name" value="SUGRTRNSPORT"/>
</dbReference>
<dbReference type="SUPFAM" id="SSF103473">
    <property type="entry name" value="MFS general substrate transporter"/>
    <property type="match status" value="1"/>
</dbReference>
<dbReference type="PROSITE" id="PS00217">
    <property type="entry name" value="SUGAR_TRANSPORT_2"/>
    <property type="match status" value="1"/>
</dbReference>
<dbReference type="AlphaFoldDB" id="A0A3N2PPE4"/>
<gene>
    <name evidence="11" type="ORF">SODALDRAFT_281821</name>
</gene>
<dbReference type="Gene3D" id="1.20.1250.20">
    <property type="entry name" value="MFS general substrate transporter like domains"/>
    <property type="match status" value="1"/>
</dbReference>
<proteinExistence type="inferred from homology"/>
<dbReference type="GO" id="GO:0016020">
    <property type="term" value="C:membrane"/>
    <property type="evidence" value="ECO:0007669"/>
    <property type="project" value="UniProtKB-SubCell"/>
</dbReference>
<feature type="transmembrane region" description="Helical" evidence="9">
    <location>
        <begin position="85"/>
        <end position="106"/>
    </location>
</feature>
<comment type="similarity">
    <text evidence="2 7">Belongs to the major facilitator superfamily. Sugar transporter (TC 2.A.1.1) family.</text>
</comment>
<feature type="transmembrane region" description="Helical" evidence="9">
    <location>
        <begin position="330"/>
        <end position="351"/>
    </location>
</feature>
<feature type="transmembrane region" description="Helical" evidence="9">
    <location>
        <begin position="360"/>
        <end position="384"/>
    </location>
</feature>
<evidence type="ECO:0000313" key="12">
    <source>
        <dbReference type="Proteomes" id="UP000272025"/>
    </source>
</evidence>
<evidence type="ECO:0000256" key="1">
    <source>
        <dbReference type="ARBA" id="ARBA00004141"/>
    </source>
</evidence>
<feature type="transmembrane region" description="Helical" evidence="9">
    <location>
        <begin position="297"/>
        <end position="318"/>
    </location>
</feature>
<evidence type="ECO:0000256" key="9">
    <source>
        <dbReference type="SAM" id="Phobius"/>
    </source>
</evidence>
<keyword evidence="12" id="KW-1185">Reference proteome</keyword>
<dbReference type="Proteomes" id="UP000272025">
    <property type="component" value="Unassembled WGS sequence"/>
</dbReference>
<dbReference type="PANTHER" id="PTHR48022">
    <property type="entry name" value="PLASTIDIC GLUCOSE TRANSPORTER 4"/>
    <property type="match status" value="1"/>
</dbReference>
<dbReference type="InterPro" id="IPR050360">
    <property type="entry name" value="MFS_Sugar_Transporters"/>
</dbReference>
<dbReference type="PANTHER" id="PTHR48022:SF39">
    <property type="entry name" value="MONOSACCHARIDE TRANSPORTER, PUTATIVE-RELATED"/>
    <property type="match status" value="1"/>
</dbReference>
<organism evidence="11 12">
    <name type="scientific">Sodiomyces alkalinus (strain CBS 110278 / VKM F-3762 / F11)</name>
    <name type="common">Alkaliphilic filamentous fungus</name>
    <dbReference type="NCBI Taxonomy" id="1314773"/>
    <lineage>
        <taxon>Eukaryota</taxon>
        <taxon>Fungi</taxon>
        <taxon>Dikarya</taxon>
        <taxon>Ascomycota</taxon>
        <taxon>Pezizomycotina</taxon>
        <taxon>Sordariomycetes</taxon>
        <taxon>Hypocreomycetidae</taxon>
        <taxon>Glomerellales</taxon>
        <taxon>Plectosphaerellaceae</taxon>
        <taxon>Sodiomyces</taxon>
    </lineage>
</organism>
<feature type="transmembrane region" description="Helical" evidence="9">
    <location>
        <begin position="175"/>
        <end position="197"/>
    </location>
</feature>
<keyword evidence="3 7" id="KW-0813">Transport</keyword>
<dbReference type="NCBIfam" id="TIGR00879">
    <property type="entry name" value="SP"/>
    <property type="match status" value="1"/>
</dbReference>
<keyword evidence="6 9" id="KW-0472">Membrane</keyword>
<name>A0A3N2PPE4_SODAK</name>
<dbReference type="OrthoDB" id="5141738at2759"/>
<dbReference type="EMBL" id="ML119059">
    <property type="protein sequence ID" value="ROT36381.1"/>
    <property type="molecule type" value="Genomic_DNA"/>
</dbReference>
<dbReference type="CDD" id="cd17356">
    <property type="entry name" value="MFS_HXT"/>
    <property type="match status" value="1"/>
</dbReference>
<feature type="transmembrane region" description="Helical" evidence="9">
    <location>
        <begin position="404"/>
        <end position="427"/>
    </location>
</feature>
<feature type="transmembrane region" description="Helical" evidence="9">
    <location>
        <begin position="144"/>
        <end position="163"/>
    </location>
</feature>
<dbReference type="InterPro" id="IPR003663">
    <property type="entry name" value="Sugar/inositol_transpt"/>
</dbReference>
<feature type="transmembrane region" description="Helical" evidence="9">
    <location>
        <begin position="31"/>
        <end position="52"/>
    </location>
</feature>
<dbReference type="GO" id="GO:0005351">
    <property type="term" value="F:carbohydrate:proton symporter activity"/>
    <property type="evidence" value="ECO:0007669"/>
    <property type="project" value="TreeGrafter"/>
</dbReference>
<feature type="transmembrane region" description="Helical" evidence="9">
    <location>
        <begin position="448"/>
        <end position="465"/>
    </location>
</feature>
<dbReference type="Pfam" id="PF00083">
    <property type="entry name" value="Sugar_tr"/>
    <property type="match status" value="1"/>
</dbReference>
<evidence type="ECO:0000256" key="6">
    <source>
        <dbReference type="ARBA" id="ARBA00023136"/>
    </source>
</evidence>
<protein>
    <submittedName>
        <fullName evidence="11">Galactose transporter</fullName>
    </submittedName>
</protein>
<sequence length="531" mass="59224">MDKPEDGAERNGRARRTGAESPDSNHPRIKVFNIHILFMGLLVSLGGFIFGYEGGAISGYLQMRDFIHRFGDDAGTDDRDQLGRVRTGCMVSFLSVGCLFGALISAPVADRLGRKYSITFWNIIYILGNIVAITSRTAWYQVPIGRLVGGFGIGALSVLTPMYQSETSPKQVRGMLVSAYQLFITLGIFTSYCINYGTEGIYSPAAWRITMGCGFIAPTVMGIGALFLRESPRWDFRRGHHDAAATTLARVSRVHPKHPEVQHELREIRQQLEAESVAGQTKWHEFFTGPAMARRTLLGMTLQALQQLTGANFFFYYGTQIFDAVGIENSYITSMILGAVNFGSTFVGLWVGHRYGRRPALVIGGVWMFMCLIVFASLGSFALYPDNNPNDLNARTDPNVGYAMIAFACLFIFGFATTWGPLVWAIVGEMYPSRYRARCMGLATASNWLWNFLISFFTPFITGAINYRYGYIFAACSGAGAVIVYFFVVESQRRSLEEVDTMYVRGVLPWKSAKWEPDSIDERDIRESARP</sequence>
<feature type="domain" description="Major facilitator superfamily (MFS) profile" evidence="10">
    <location>
        <begin position="39"/>
        <end position="492"/>
    </location>
</feature>
<evidence type="ECO:0000256" key="4">
    <source>
        <dbReference type="ARBA" id="ARBA00022692"/>
    </source>
</evidence>
<accession>A0A3N2PPE4</accession>
<feature type="transmembrane region" description="Helical" evidence="9">
    <location>
        <begin position="209"/>
        <end position="228"/>
    </location>
</feature>
<feature type="transmembrane region" description="Helical" evidence="9">
    <location>
        <begin position="118"/>
        <end position="138"/>
    </location>
</feature>
<dbReference type="STRING" id="1314773.A0A3N2PPE4"/>
<keyword evidence="5 9" id="KW-1133">Transmembrane helix</keyword>
<evidence type="ECO:0000256" key="8">
    <source>
        <dbReference type="SAM" id="MobiDB-lite"/>
    </source>
</evidence>